<dbReference type="AlphaFoldDB" id="A0A2I0I1M0"/>
<dbReference type="EMBL" id="PGOL01004290">
    <property type="protein sequence ID" value="PKI37858.1"/>
    <property type="molecule type" value="Genomic_DNA"/>
</dbReference>
<organism evidence="2 3">
    <name type="scientific">Punica granatum</name>
    <name type="common">Pomegranate</name>
    <dbReference type="NCBI Taxonomy" id="22663"/>
    <lineage>
        <taxon>Eukaryota</taxon>
        <taxon>Viridiplantae</taxon>
        <taxon>Streptophyta</taxon>
        <taxon>Embryophyta</taxon>
        <taxon>Tracheophyta</taxon>
        <taxon>Spermatophyta</taxon>
        <taxon>Magnoliopsida</taxon>
        <taxon>eudicotyledons</taxon>
        <taxon>Gunneridae</taxon>
        <taxon>Pentapetalae</taxon>
        <taxon>rosids</taxon>
        <taxon>malvids</taxon>
        <taxon>Myrtales</taxon>
        <taxon>Lythraceae</taxon>
        <taxon>Punica</taxon>
    </lineage>
</organism>
<reference evidence="2 3" key="1">
    <citation type="submission" date="2017-11" db="EMBL/GenBank/DDBJ databases">
        <title>De-novo sequencing of pomegranate (Punica granatum L.) genome.</title>
        <authorList>
            <person name="Akparov Z."/>
            <person name="Amiraslanov A."/>
            <person name="Hajiyeva S."/>
            <person name="Abbasov M."/>
            <person name="Kaur K."/>
            <person name="Hamwieh A."/>
            <person name="Solovyev V."/>
            <person name="Salamov A."/>
            <person name="Braich B."/>
            <person name="Kosarev P."/>
            <person name="Mahmoud A."/>
            <person name="Hajiyev E."/>
            <person name="Babayeva S."/>
            <person name="Izzatullayeva V."/>
            <person name="Mammadov A."/>
            <person name="Mammadov A."/>
            <person name="Sharifova S."/>
            <person name="Ojaghi J."/>
            <person name="Eynullazada K."/>
            <person name="Bayramov B."/>
            <person name="Abdulazimova A."/>
            <person name="Shahmuradov I."/>
        </authorList>
    </citation>
    <scope>NUCLEOTIDE SEQUENCE [LARGE SCALE GENOMIC DNA]</scope>
    <source>
        <strain evidence="3">cv. AG2017</strain>
        <tissue evidence="2">Leaf</tissue>
    </source>
</reference>
<sequence>MKLGRVGSDRPPEGELGRKIAGSDCSALGLAGLGLGLRKKKELGRGQLTGGCRDRGAAAATVPREAVLAPGRRDFGRFGRKSRKSDSGLPGLAGIAGGRQALPGLPEKVINWKNDDFAPWSRGPKWGADSRLSHRPLCFHQVSSESWNIIGH</sequence>
<name>A0A2I0I1M0_PUNGR</name>
<evidence type="ECO:0000256" key="1">
    <source>
        <dbReference type="SAM" id="MobiDB-lite"/>
    </source>
</evidence>
<proteinExistence type="predicted"/>
<keyword evidence="3" id="KW-1185">Reference proteome</keyword>
<feature type="region of interest" description="Disordered" evidence="1">
    <location>
        <begin position="73"/>
        <end position="97"/>
    </location>
</feature>
<protein>
    <submittedName>
        <fullName evidence="2">Uncharacterized protein</fullName>
    </submittedName>
</protein>
<accession>A0A2I0I1M0</accession>
<comment type="caution">
    <text evidence="2">The sequence shown here is derived from an EMBL/GenBank/DDBJ whole genome shotgun (WGS) entry which is preliminary data.</text>
</comment>
<dbReference type="Proteomes" id="UP000233551">
    <property type="component" value="Unassembled WGS sequence"/>
</dbReference>
<evidence type="ECO:0000313" key="3">
    <source>
        <dbReference type="Proteomes" id="UP000233551"/>
    </source>
</evidence>
<evidence type="ECO:0000313" key="2">
    <source>
        <dbReference type="EMBL" id="PKI37858.1"/>
    </source>
</evidence>
<gene>
    <name evidence="2" type="ORF">CRG98_041748</name>
</gene>